<feature type="domain" description="BTB" evidence="1">
    <location>
        <begin position="30"/>
        <end position="92"/>
    </location>
</feature>
<dbReference type="AlphaFoldDB" id="A0AAD7N8U3"/>
<dbReference type="Proteomes" id="UP001215598">
    <property type="component" value="Unassembled WGS sequence"/>
</dbReference>
<organism evidence="2 3">
    <name type="scientific">Mycena metata</name>
    <dbReference type="NCBI Taxonomy" id="1033252"/>
    <lineage>
        <taxon>Eukaryota</taxon>
        <taxon>Fungi</taxon>
        <taxon>Dikarya</taxon>
        <taxon>Basidiomycota</taxon>
        <taxon>Agaricomycotina</taxon>
        <taxon>Agaricomycetes</taxon>
        <taxon>Agaricomycetidae</taxon>
        <taxon>Agaricales</taxon>
        <taxon>Marasmiineae</taxon>
        <taxon>Mycenaceae</taxon>
        <taxon>Mycena</taxon>
    </lineage>
</organism>
<evidence type="ECO:0000259" key="1">
    <source>
        <dbReference type="PROSITE" id="PS50097"/>
    </source>
</evidence>
<name>A0AAD7N8U3_9AGAR</name>
<evidence type="ECO:0000313" key="2">
    <source>
        <dbReference type="EMBL" id="KAJ7750607.1"/>
    </source>
</evidence>
<dbReference type="PROSITE" id="PS50097">
    <property type="entry name" value="BTB"/>
    <property type="match status" value="1"/>
</dbReference>
<reference evidence="2" key="1">
    <citation type="submission" date="2023-03" db="EMBL/GenBank/DDBJ databases">
        <title>Massive genome expansion in bonnet fungi (Mycena s.s.) driven by repeated elements and novel gene families across ecological guilds.</title>
        <authorList>
            <consortium name="Lawrence Berkeley National Laboratory"/>
            <person name="Harder C.B."/>
            <person name="Miyauchi S."/>
            <person name="Viragh M."/>
            <person name="Kuo A."/>
            <person name="Thoen E."/>
            <person name="Andreopoulos B."/>
            <person name="Lu D."/>
            <person name="Skrede I."/>
            <person name="Drula E."/>
            <person name="Henrissat B."/>
            <person name="Morin E."/>
            <person name="Kohler A."/>
            <person name="Barry K."/>
            <person name="LaButti K."/>
            <person name="Morin E."/>
            <person name="Salamov A."/>
            <person name="Lipzen A."/>
            <person name="Mereny Z."/>
            <person name="Hegedus B."/>
            <person name="Baldrian P."/>
            <person name="Stursova M."/>
            <person name="Weitz H."/>
            <person name="Taylor A."/>
            <person name="Grigoriev I.V."/>
            <person name="Nagy L.G."/>
            <person name="Martin F."/>
            <person name="Kauserud H."/>
        </authorList>
    </citation>
    <scope>NUCLEOTIDE SEQUENCE</scope>
    <source>
        <strain evidence="2">CBHHK182m</strain>
    </source>
</reference>
<dbReference type="EMBL" id="JARKIB010000065">
    <property type="protein sequence ID" value="KAJ7750607.1"/>
    <property type="molecule type" value="Genomic_DNA"/>
</dbReference>
<gene>
    <name evidence="2" type="ORF">B0H16DRAFT_1691537</name>
</gene>
<accession>A0AAD7N8U3</accession>
<dbReference type="Pfam" id="PF00651">
    <property type="entry name" value="BTB"/>
    <property type="match status" value="1"/>
</dbReference>
<evidence type="ECO:0000313" key="3">
    <source>
        <dbReference type="Proteomes" id="UP001215598"/>
    </source>
</evidence>
<keyword evidence="3" id="KW-1185">Reference proteome</keyword>
<dbReference type="InterPro" id="IPR000210">
    <property type="entry name" value="BTB/POZ_dom"/>
</dbReference>
<sequence>MACIGHFSRVREALKQRASDLHFLVCAADADITIASSDGILFKLHRKNLEFHSDIFANAADTTQHDTDSGAGDIVHLSESADVLDLLFQYMYRQPQPVLKDVQFDVCAGLAEAAEKYVVYSATPATKLRLSNSVVKHPLEVLNYAARHNHNKLANEAARLSMGLPVAQAVKTLAPDTFVKWAEFYDYWHERSREILATCCVRQKDAKADNNTVDALRSITPVTLTAQS</sequence>
<dbReference type="SUPFAM" id="SSF54695">
    <property type="entry name" value="POZ domain"/>
    <property type="match status" value="1"/>
</dbReference>
<dbReference type="Gene3D" id="3.30.710.10">
    <property type="entry name" value="Potassium Channel Kv1.1, Chain A"/>
    <property type="match status" value="1"/>
</dbReference>
<comment type="caution">
    <text evidence="2">The sequence shown here is derived from an EMBL/GenBank/DDBJ whole genome shotgun (WGS) entry which is preliminary data.</text>
</comment>
<protein>
    <recommendedName>
        <fullName evidence="1">BTB domain-containing protein</fullName>
    </recommendedName>
</protein>
<proteinExistence type="predicted"/>
<dbReference type="InterPro" id="IPR011333">
    <property type="entry name" value="SKP1/BTB/POZ_sf"/>
</dbReference>